<dbReference type="RefSeq" id="WP_341414782.1">
    <property type="nucleotide sequence ID" value="NZ_JBBPCC010000003.1"/>
</dbReference>
<dbReference type="Proteomes" id="UP001469365">
    <property type="component" value="Unassembled WGS sequence"/>
</dbReference>
<dbReference type="EMBL" id="JBBPCC010000003">
    <property type="protein sequence ID" value="MEK8127731.1"/>
    <property type="molecule type" value="Genomic_DNA"/>
</dbReference>
<comment type="caution">
    <text evidence="1">The sequence shown here is derived from an EMBL/GenBank/DDBJ whole genome shotgun (WGS) entry which is preliminary data.</text>
</comment>
<keyword evidence="2" id="KW-1185">Reference proteome</keyword>
<organism evidence="1 2">
    <name type="scientific">Paenibacillus filicis</name>
    <dbReference type="NCBI Taxonomy" id="669464"/>
    <lineage>
        <taxon>Bacteria</taxon>
        <taxon>Bacillati</taxon>
        <taxon>Bacillota</taxon>
        <taxon>Bacilli</taxon>
        <taxon>Bacillales</taxon>
        <taxon>Paenibacillaceae</taxon>
        <taxon>Paenibacillus</taxon>
    </lineage>
</organism>
<evidence type="ECO:0000313" key="1">
    <source>
        <dbReference type="EMBL" id="MEK8127731.1"/>
    </source>
</evidence>
<sequence length="226" mass="26374">MEWYYPTKFKDSPVDSRSMEDMRVERLFPSEAMTDISYLAQYYCLSAVTLGTNTLIQIPINTDEAYAMVMTEIAPHFKDIRIISHSGQVTQINMIYIQEASETLLKQVIAEREVNSIAYDMFGQQFRYSDLPREIKITGWFSVDLSQIEKLVLDDNQQKLARFLKESDMTDGDSFGVYVSDWSLNDWMKQRAALRFLSTFCTEIQFAVNEQHRVTELRCFLEQRSA</sequence>
<proteinExistence type="predicted"/>
<name>A0ABU9DFT3_9BACL</name>
<reference evidence="1 2" key="1">
    <citation type="submission" date="2024-04" db="EMBL/GenBank/DDBJ databases">
        <title>draft genome sequnece of Paenibacillus filicis.</title>
        <authorList>
            <person name="Kim D.-U."/>
        </authorList>
    </citation>
    <scope>NUCLEOTIDE SEQUENCE [LARGE SCALE GENOMIC DNA]</scope>
    <source>
        <strain evidence="1 2">KACC14197</strain>
    </source>
</reference>
<evidence type="ECO:0000313" key="2">
    <source>
        <dbReference type="Proteomes" id="UP001469365"/>
    </source>
</evidence>
<accession>A0ABU9DFT3</accession>
<protein>
    <submittedName>
        <fullName evidence="1">Uncharacterized protein</fullName>
    </submittedName>
</protein>
<gene>
    <name evidence="1" type="ORF">WMW72_07350</name>
</gene>